<organism evidence="1">
    <name type="scientific">marine metagenome</name>
    <dbReference type="NCBI Taxonomy" id="408172"/>
    <lineage>
        <taxon>unclassified sequences</taxon>
        <taxon>metagenomes</taxon>
        <taxon>ecological metagenomes</taxon>
    </lineage>
</organism>
<sequence length="84" mass="9554">TEKTSLFAGFGLGLAYLKSRIKVGGNPNRETGTTFAYQCFLGFEHAFSQQLETFLRYKFFGTTDLDRFSGRRLHELEVGLGFLF</sequence>
<gene>
    <name evidence="1" type="ORF">METZ01_LOCUS475052</name>
</gene>
<name>A0A383BS61_9ZZZZ</name>
<dbReference type="SUPFAM" id="SSF56925">
    <property type="entry name" value="OMPA-like"/>
    <property type="match status" value="1"/>
</dbReference>
<feature type="non-terminal residue" evidence="1">
    <location>
        <position position="1"/>
    </location>
</feature>
<dbReference type="Gene3D" id="2.40.160.20">
    <property type="match status" value="1"/>
</dbReference>
<reference evidence="1" key="1">
    <citation type="submission" date="2018-05" db="EMBL/GenBank/DDBJ databases">
        <authorList>
            <person name="Lanie J.A."/>
            <person name="Ng W.-L."/>
            <person name="Kazmierczak K.M."/>
            <person name="Andrzejewski T.M."/>
            <person name="Davidsen T.M."/>
            <person name="Wayne K.J."/>
            <person name="Tettelin H."/>
            <person name="Glass J.I."/>
            <person name="Rusch D."/>
            <person name="Podicherti R."/>
            <person name="Tsui H.-C.T."/>
            <person name="Winkler M.E."/>
        </authorList>
    </citation>
    <scope>NUCLEOTIDE SEQUENCE</scope>
</reference>
<dbReference type="AlphaFoldDB" id="A0A383BS61"/>
<dbReference type="InterPro" id="IPR011250">
    <property type="entry name" value="OMP/PagP_B-barrel"/>
</dbReference>
<protein>
    <recommendedName>
        <fullName evidence="2">Outer membrane protein beta-barrel domain-containing protein</fullName>
    </recommendedName>
</protein>
<evidence type="ECO:0008006" key="2">
    <source>
        <dbReference type="Google" id="ProtNLM"/>
    </source>
</evidence>
<accession>A0A383BS61</accession>
<evidence type="ECO:0000313" key="1">
    <source>
        <dbReference type="EMBL" id="SVE22198.1"/>
    </source>
</evidence>
<proteinExistence type="predicted"/>
<dbReference type="EMBL" id="UINC01202410">
    <property type="protein sequence ID" value="SVE22198.1"/>
    <property type="molecule type" value="Genomic_DNA"/>
</dbReference>